<comment type="caution">
    <text evidence="2">The sequence shown here is derived from an EMBL/GenBank/DDBJ whole genome shotgun (WGS) entry which is preliminary data.</text>
</comment>
<protein>
    <submittedName>
        <fullName evidence="2">Uncharacterized protein</fullName>
    </submittedName>
</protein>
<keyword evidence="1" id="KW-0812">Transmembrane</keyword>
<dbReference type="EMBL" id="MCGO01000036">
    <property type="protein sequence ID" value="ORY40250.1"/>
    <property type="molecule type" value="Genomic_DNA"/>
</dbReference>
<sequence>MNPYNLLKAKSKLKSVTLSSASIKKQVLAVIGTLGIVLVILMLHFHEIKVWVDEIGVSLNRCDDTHRYEGFSQSRVDKSGACRFTSLHKNTTHASPRVLYYNTHAGTRENMKGVMQSLGMHLDEFNSDIVAHVGNTGRRSRQLIREGHAAWVCRNYDVVIIADTIPHGRQLFESWLHPDPRKHCGSKIILEMTNRFDWDVTDKFTYYANLRKIIATTHNRLYFVSNNNAEFAWLQDKLGIKVSGLKHILRPLGLSKSYEYPSFLPAPSKSALLSKSEYFPHLYKTMEKDYNLSLTLIPEHERKYGGPATLLQFKGFLEFPYQYSVMKFYENIAYGVPQYIPSSRLLKQILNGGKRACSHCARVEALEGFVGRFDIPVRTLDRWSGFMDFYDPLFEPFVYYFDSFKELERIDGMSWLDADWKRVREKGPQFYHSYRKEILDGWRNVFGEVLG</sequence>
<keyword evidence="3" id="KW-1185">Reference proteome</keyword>
<dbReference type="Proteomes" id="UP000193642">
    <property type="component" value="Unassembled WGS sequence"/>
</dbReference>
<organism evidence="2 3">
    <name type="scientific">Rhizoclosmatium globosum</name>
    <dbReference type="NCBI Taxonomy" id="329046"/>
    <lineage>
        <taxon>Eukaryota</taxon>
        <taxon>Fungi</taxon>
        <taxon>Fungi incertae sedis</taxon>
        <taxon>Chytridiomycota</taxon>
        <taxon>Chytridiomycota incertae sedis</taxon>
        <taxon>Chytridiomycetes</taxon>
        <taxon>Chytridiales</taxon>
        <taxon>Chytriomycetaceae</taxon>
        <taxon>Rhizoclosmatium</taxon>
    </lineage>
</organism>
<dbReference type="STRING" id="329046.A0A1Y2BZQ8"/>
<evidence type="ECO:0000313" key="2">
    <source>
        <dbReference type="EMBL" id="ORY40250.1"/>
    </source>
</evidence>
<feature type="transmembrane region" description="Helical" evidence="1">
    <location>
        <begin position="27"/>
        <end position="45"/>
    </location>
</feature>
<reference evidence="2 3" key="1">
    <citation type="submission" date="2016-07" db="EMBL/GenBank/DDBJ databases">
        <title>Pervasive Adenine N6-methylation of Active Genes in Fungi.</title>
        <authorList>
            <consortium name="DOE Joint Genome Institute"/>
            <person name="Mondo S.J."/>
            <person name="Dannebaum R.O."/>
            <person name="Kuo R.C."/>
            <person name="Labutti K."/>
            <person name="Haridas S."/>
            <person name="Kuo A."/>
            <person name="Salamov A."/>
            <person name="Ahrendt S.R."/>
            <person name="Lipzen A."/>
            <person name="Sullivan W."/>
            <person name="Andreopoulos W.B."/>
            <person name="Clum A."/>
            <person name="Lindquist E."/>
            <person name="Daum C."/>
            <person name="Ramamoorthy G.K."/>
            <person name="Gryganskyi A."/>
            <person name="Culley D."/>
            <person name="Magnuson J.K."/>
            <person name="James T.Y."/>
            <person name="O'Malley M.A."/>
            <person name="Stajich J.E."/>
            <person name="Spatafora J.W."/>
            <person name="Visel A."/>
            <person name="Grigoriev I.V."/>
        </authorList>
    </citation>
    <scope>NUCLEOTIDE SEQUENCE [LARGE SCALE GENOMIC DNA]</scope>
    <source>
        <strain evidence="2 3">JEL800</strain>
    </source>
</reference>
<evidence type="ECO:0000313" key="3">
    <source>
        <dbReference type="Proteomes" id="UP000193642"/>
    </source>
</evidence>
<name>A0A1Y2BZQ8_9FUNG</name>
<gene>
    <name evidence="2" type="ORF">BCR33DRAFT_768213</name>
</gene>
<accession>A0A1Y2BZQ8</accession>
<keyword evidence="1" id="KW-0472">Membrane</keyword>
<proteinExistence type="predicted"/>
<dbReference type="AlphaFoldDB" id="A0A1Y2BZQ8"/>
<evidence type="ECO:0000256" key="1">
    <source>
        <dbReference type="SAM" id="Phobius"/>
    </source>
</evidence>
<dbReference type="OrthoDB" id="543916at2759"/>
<keyword evidence="1" id="KW-1133">Transmembrane helix</keyword>